<dbReference type="PROSITE" id="PS51257">
    <property type="entry name" value="PROKAR_LIPOPROTEIN"/>
    <property type="match status" value="1"/>
</dbReference>
<keyword evidence="2" id="KW-0732">Signal</keyword>
<keyword evidence="5" id="KW-1185">Reference proteome</keyword>
<dbReference type="EMBL" id="CAJFCV020000001">
    <property type="protein sequence ID" value="CAG9082905.1"/>
    <property type="molecule type" value="Genomic_DNA"/>
</dbReference>
<evidence type="ECO:0000313" key="6">
    <source>
        <dbReference type="WBParaSite" id="BXY_0158400.1"/>
    </source>
</evidence>
<reference evidence="3" key="2">
    <citation type="submission" date="2020-09" db="EMBL/GenBank/DDBJ databases">
        <authorList>
            <person name="Kikuchi T."/>
        </authorList>
    </citation>
    <scope>NUCLEOTIDE SEQUENCE</scope>
    <source>
        <strain evidence="3">Ka4C1</strain>
    </source>
</reference>
<feature type="compositionally biased region" description="Basic and acidic residues" evidence="1">
    <location>
        <begin position="245"/>
        <end position="259"/>
    </location>
</feature>
<feature type="signal peptide" evidence="2">
    <location>
        <begin position="1"/>
        <end position="18"/>
    </location>
</feature>
<evidence type="ECO:0000313" key="3">
    <source>
        <dbReference type="EMBL" id="CAD5208792.1"/>
    </source>
</evidence>
<name>A0A1I7RLJ9_BURXY</name>
<feature type="compositionally biased region" description="Basic and acidic residues" evidence="1">
    <location>
        <begin position="189"/>
        <end position="202"/>
    </location>
</feature>
<evidence type="ECO:0000256" key="1">
    <source>
        <dbReference type="SAM" id="MobiDB-lite"/>
    </source>
</evidence>
<evidence type="ECO:0000313" key="5">
    <source>
        <dbReference type="Proteomes" id="UP000659654"/>
    </source>
</evidence>
<organism evidence="4 6">
    <name type="scientific">Bursaphelenchus xylophilus</name>
    <name type="common">Pinewood nematode worm</name>
    <name type="synonym">Aphelenchoides xylophilus</name>
    <dbReference type="NCBI Taxonomy" id="6326"/>
    <lineage>
        <taxon>Eukaryota</taxon>
        <taxon>Metazoa</taxon>
        <taxon>Ecdysozoa</taxon>
        <taxon>Nematoda</taxon>
        <taxon>Chromadorea</taxon>
        <taxon>Rhabditida</taxon>
        <taxon>Tylenchina</taxon>
        <taxon>Tylenchomorpha</taxon>
        <taxon>Aphelenchoidea</taxon>
        <taxon>Aphelenchoididae</taxon>
        <taxon>Bursaphelenchus</taxon>
    </lineage>
</organism>
<reference evidence="6" key="1">
    <citation type="submission" date="2016-11" db="UniProtKB">
        <authorList>
            <consortium name="WormBaseParasite"/>
        </authorList>
    </citation>
    <scope>IDENTIFICATION</scope>
</reference>
<protein>
    <submittedName>
        <fullName evidence="3">(pine wood nematode) hypothetical protein</fullName>
    </submittedName>
</protein>
<evidence type="ECO:0000313" key="4">
    <source>
        <dbReference type="Proteomes" id="UP000095284"/>
    </source>
</evidence>
<dbReference type="Proteomes" id="UP000582659">
    <property type="component" value="Unassembled WGS sequence"/>
</dbReference>
<feature type="compositionally biased region" description="Pro residues" evidence="1">
    <location>
        <begin position="67"/>
        <end position="80"/>
    </location>
</feature>
<feature type="compositionally biased region" description="Low complexity" evidence="1">
    <location>
        <begin position="276"/>
        <end position="297"/>
    </location>
</feature>
<dbReference type="WBParaSite" id="BXY_0158400.1">
    <property type="protein sequence ID" value="BXY_0158400.1"/>
    <property type="gene ID" value="BXY_0158400"/>
</dbReference>
<evidence type="ECO:0000256" key="2">
    <source>
        <dbReference type="SAM" id="SignalP"/>
    </source>
</evidence>
<dbReference type="OrthoDB" id="5852424at2759"/>
<accession>A0A1I7RLJ9</accession>
<dbReference type="AlphaFoldDB" id="A0A1I7RLJ9"/>
<feature type="region of interest" description="Disordered" evidence="1">
    <location>
        <begin position="66"/>
        <end position="111"/>
    </location>
</feature>
<feature type="region of interest" description="Disordered" evidence="1">
    <location>
        <begin position="413"/>
        <end position="434"/>
    </location>
</feature>
<feature type="chain" id="PRO_5035359166" evidence="2">
    <location>
        <begin position="19"/>
        <end position="434"/>
    </location>
</feature>
<dbReference type="Proteomes" id="UP000659654">
    <property type="component" value="Unassembled WGS sequence"/>
</dbReference>
<dbReference type="Proteomes" id="UP000095284">
    <property type="component" value="Unplaced"/>
</dbReference>
<proteinExistence type="predicted"/>
<sequence length="434" mass="46962">MRSLGLLFLALMVTGTDQCFPSGVGCGCPTCPPCPPPPVQSSCQCGGSAPSCNPCSSFRNDAYQPSPVLPQPAYVPPPPSVYQNQPPASPFNYPAQNSYPSPQAQYQSSAQIPENHQPIGSAYVSAVAENTQTYPTANNNYPQIPPSPQMFGSSESSSYRQGYNVVTNRIQHNGDTALEQAVQYYNKESNENIKSPPKDPSRSDFNGLPSIYYQSSGEAVTASIQTTKNMQMEVTEKSQGYDQGVEGKKEVDSKGHEPAEASTFSPAPTAVPIPKNDSNSYESPPSSSSSSSSKSSDSKAYASGTFVAAKPLDPQTEYHMYEAQVCAGVTMGRSTEPNGRAAAEKCAAISCAAANMRPLLHGQYEVIYLKTVDLRKFSRSYDCISSYNVTMFGEESKGKRELEKQLERRDRLNRVNGAPSLRIRPTTVEPKGHY</sequence>
<dbReference type="EMBL" id="CAJFDI010000001">
    <property type="protein sequence ID" value="CAD5208792.1"/>
    <property type="molecule type" value="Genomic_DNA"/>
</dbReference>
<feature type="region of interest" description="Disordered" evidence="1">
    <location>
        <begin position="236"/>
        <end position="297"/>
    </location>
</feature>
<gene>
    <name evidence="3" type="ORF">BXYJ_LOCUS1028</name>
</gene>
<feature type="compositionally biased region" description="Low complexity" evidence="1">
    <location>
        <begin position="98"/>
        <end position="111"/>
    </location>
</feature>
<feature type="region of interest" description="Disordered" evidence="1">
    <location>
        <begin position="189"/>
        <end position="210"/>
    </location>
</feature>